<feature type="transmembrane region" description="Helical" evidence="9">
    <location>
        <begin position="376"/>
        <end position="401"/>
    </location>
</feature>
<feature type="transmembrane region" description="Helical" evidence="9">
    <location>
        <begin position="114"/>
        <end position="139"/>
    </location>
</feature>
<reference evidence="12" key="1">
    <citation type="submission" date="2016-10" db="EMBL/GenBank/DDBJ databases">
        <authorList>
            <person name="Varghese N."/>
            <person name="Submissions S."/>
        </authorList>
    </citation>
    <scope>NUCLEOTIDE SEQUENCE [LARGE SCALE GENOMIC DNA]</scope>
    <source>
        <strain evidence="12">CGMCC 1.10971</strain>
    </source>
</reference>
<evidence type="ECO:0000313" key="12">
    <source>
        <dbReference type="Proteomes" id="UP000198623"/>
    </source>
</evidence>
<dbReference type="Pfam" id="PF03553">
    <property type="entry name" value="Na_H_antiporter"/>
    <property type="match status" value="2"/>
</dbReference>
<keyword evidence="12" id="KW-1185">Reference proteome</keyword>
<protein>
    <submittedName>
        <fullName evidence="11">Na+/H+ antiporter NhaC</fullName>
    </submittedName>
</protein>
<feature type="transmembrane region" description="Helical" evidence="9">
    <location>
        <begin position="32"/>
        <end position="53"/>
    </location>
</feature>
<dbReference type="EMBL" id="FOOU01000005">
    <property type="protein sequence ID" value="SFG29314.1"/>
    <property type="molecule type" value="Genomic_DNA"/>
</dbReference>
<dbReference type="AlphaFoldDB" id="A0A1I2QLR0"/>
<keyword evidence="7 9" id="KW-0472">Membrane</keyword>
<evidence type="ECO:0000256" key="3">
    <source>
        <dbReference type="ARBA" id="ARBA00022449"/>
    </source>
</evidence>
<comment type="subcellular location">
    <subcellularLocation>
        <location evidence="1">Cell membrane</location>
        <topology evidence="1">Multi-pass membrane protein</topology>
    </subcellularLocation>
</comment>
<dbReference type="PANTHER" id="PTHR33451">
    <property type="entry name" value="MALATE-2H(+)/NA(+)-LACTATE ANTIPORTER"/>
    <property type="match status" value="1"/>
</dbReference>
<keyword evidence="2" id="KW-0813">Transport</keyword>
<keyword evidence="4" id="KW-1003">Cell membrane</keyword>
<dbReference type="Proteomes" id="UP000198623">
    <property type="component" value="Unassembled WGS sequence"/>
</dbReference>
<organism evidence="11 12">
    <name type="scientific">Neptunomonas qingdaonensis</name>
    <dbReference type="NCBI Taxonomy" id="1045558"/>
    <lineage>
        <taxon>Bacteria</taxon>
        <taxon>Pseudomonadati</taxon>
        <taxon>Pseudomonadota</taxon>
        <taxon>Gammaproteobacteria</taxon>
        <taxon>Oceanospirillales</taxon>
        <taxon>Oceanospirillaceae</taxon>
        <taxon>Neptunomonas</taxon>
    </lineage>
</organism>
<gene>
    <name evidence="11" type="ORF">SAMN05216175_10531</name>
</gene>
<keyword evidence="5 9" id="KW-0812">Transmembrane</keyword>
<evidence type="ECO:0000313" key="11">
    <source>
        <dbReference type="EMBL" id="SFG29314.1"/>
    </source>
</evidence>
<feature type="domain" description="Na+/H+ antiporter NhaC-like C-terminal" evidence="10">
    <location>
        <begin position="42"/>
        <end position="212"/>
    </location>
</feature>
<dbReference type="PANTHER" id="PTHR33451:SF5">
    <property type="entry name" value="NA+_H+ ANTIPORTER"/>
    <property type="match status" value="1"/>
</dbReference>
<dbReference type="GO" id="GO:0015297">
    <property type="term" value="F:antiporter activity"/>
    <property type="evidence" value="ECO:0007669"/>
    <property type="project" value="UniProtKB-KW"/>
</dbReference>
<dbReference type="InterPro" id="IPR018461">
    <property type="entry name" value="Na/H_Antiport_NhaC-like_C"/>
</dbReference>
<sequence length="445" mass="46480">MRANPLALLPLLLFLTLFIGSGVYYQSVNAEYAFYQISAPVAILPAIVLGLLLSSGDLNKRLETFIKGVGDNTIITMCLIYLLAGAFASVAKAVGGVDATVNFGLSIIPSELVLPGLFVITAFIATAMGTSMGTIAAMAPIAVGLTEVSDLSLPLCIGAVVGGAMFGDNLSIISDTTIAATRSQGCDMRDKFRMNVKIAVPAALVTLVWLYLQGVNASIPQAADYELIKVLPYLAVLALALSGMNVLLVLFSGIVLAGVIGLATLPDYAIAQFSKDIYAGYTGMQEIMILSMLIGGLGALMKAQGGLEFLAQQIERLTTKGQNNAPSTRAGEAAISAAVALTNVCTANNTVSIIICGSLAKDIAQRQNVDPRRSACLLDIFSCVVQGLLPYGAQVLLAGSIAGLSPLLIIANIHYSWLLGLVALGTIIFRAKSSDQEDRTLDALK</sequence>
<feature type="transmembrane region" description="Helical" evidence="9">
    <location>
        <begin position="277"/>
        <end position="300"/>
    </location>
</feature>
<evidence type="ECO:0000256" key="7">
    <source>
        <dbReference type="ARBA" id="ARBA00023136"/>
    </source>
</evidence>
<evidence type="ECO:0000256" key="1">
    <source>
        <dbReference type="ARBA" id="ARBA00004651"/>
    </source>
</evidence>
<evidence type="ECO:0000256" key="6">
    <source>
        <dbReference type="ARBA" id="ARBA00022989"/>
    </source>
</evidence>
<evidence type="ECO:0000256" key="2">
    <source>
        <dbReference type="ARBA" id="ARBA00022448"/>
    </source>
</evidence>
<dbReference type="InterPro" id="IPR052180">
    <property type="entry name" value="NhaC_Na-H+_Antiporter"/>
</dbReference>
<accession>A0A1I2QLR0</accession>
<evidence type="ECO:0000259" key="10">
    <source>
        <dbReference type="Pfam" id="PF03553"/>
    </source>
</evidence>
<feature type="transmembrane region" description="Helical" evidence="9">
    <location>
        <begin position="74"/>
        <end position="94"/>
    </location>
</feature>
<feature type="transmembrane region" description="Helical" evidence="9">
    <location>
        <begin position="407"/>
        <end position="429"/>
    </location>
</feature>
<proteinExistence type="inferred from homology"/>
<evidence type="ECO:0000256" key="8">
    <source>
        <dbReference type="ARBA" id="ARBA00038435"/>
    </source>
</evidence>
<name>A0A1I2QLR0_9GAMM</name>
<evidence type="ECO:0000256" key="5">
    <source>
        <dbReference type="ARBA" id="ARBA00022692"/>
    </source>
</evidence>
<dbReference type="RefSeq" id="WP_090726907.1">
    <property type="nucleotide sequence ID" value="NZ_FOOU01000005.1"/>
</dbReference>
<evidence type="ECO:0000256" key="4">
    <source>
        <dbReference type="ARBA" id="ARBA00022475"/>
    </source>
</evidence>
<keyword evidence="6 9" id="KW-1133">Transmembrane helix</keyword>
<keyword evidence="3" id="KW-0050">Antiport</keyword>
<dbReference type="OrthoDB" id="9762978at2"/>
<comment type="similarity">
    <text evidence="8">Belongs to the NhaC Na(+)/H(+) (TC 2.A.35) antiporter family.</text>
</comment>
<feature type="domain" description="Na+/H+ antiporter NhaC-like C-terminal" evidence="10">
    <location>
        <begin position="229"/>
        <end position="405"/>
    </location>
</feature>
<feature type="transmembrane region" description="Helical" evidence="9">
    <location>
        <begin position="151"/>
        <end position="174"/>
    </location>
</feature>
<dbReference type="STRING" id="1045558.SAMN05216175_10531"/>
<dbReference type="GO" id="GO:0005886">
    <property type="term" value="C:plasma membrane"/>
    <property type="evidence" value="ECO:0007669"/>
    <property type="project" value="UniProtKB-SubCell"/>
</dbReference>
<feature type="transmembrane region" description="Helical" evidence="9">
    <location>
        <begin position="194"/>
        <end position="212"/>
    </location>
</feature>
<feature type="transmembrane region" description="Helical" evidence="9">
    <location>
        <begin position="233"/>
        <end position="265"/>
    </location>
</feature>
<evidence type="ECO:0000256" key="9">
    <source>
        <dbReference type="SAM" id="Phobius"/>
    </source>
</evidence>